<feature type="region of interest" description="Disordered" evidence="6">
    <location>
        <begin position="224"/>
        <end position="307"/>
    </location>
</feature>
<dbReference type="EMBL" id="MU860133">
    <property type="protein sequence ID" value="KAK4237553.1"/>
    <property type="molecule type" value="Genomic_DNA"/>
</dbReference>
<keyword evidence="4 7" id="KW-0472">Membrane</keyword>
<dbReference type="PRINTS" id="PR00625">
    <property type="entry name" value="JDOMAIN"/>
</dbReference>
<feature type="compositionally biased region" description="Basic and acidic residues" evidence="6">
    <location>
        <begin position="257"/>
        <end position="269"/>
    </location>
</feature>
<evidence type="ECO:0000259" key="9">
    <source>
        <dbReference type="PROSITE" id="PS50076"/>
    </source>
</evidence>
<dbReference type="Proteomes" id="UP001303760">
    <property type="component" value="Unassembled WGS sequence"/>
</dbReference>
<evidence type="ECO:0000313" key="11">
    <source>
        <dbReference type="Proteomes" id="UP001303760"/>
    </source>
</evidence>
<feature type="chain" id="PRO_5042965762" description="J domain-containing protein" evidence="8">
    <location>
        <begin position="20"/>
        <end position="448"/>
    </location>
</feature>
<dbReference type="InterPro" id="IPR052606">
    <property type="entry name" value="DnaJ_domain_protein"/>
</dbReference>
<gene>
    <name evidence="10" type="ORF">C8A03DRAFT_44601</name>
</gene>
<reference evidence="10" key="1">
    <citation type="journal article" date="2023" name="Mol. Phylogenet. Evol.">
        <title>Genome-scale phylogeny and comparative genomics of the fungal order Sordariales.</title>
        <authorList>
            <person name="Hensen N."/>
            <person name="Bonometti L."/>
            <person name="Westerberg I."/>
            <person name="Brannstrom I.O."/>
            <person name="Guillou S."/>
            <person name="Cros-Aarteil S."/>
            <person name="Calhoun S."/>
            <person name="Haridas S."/>
            <person name="Kuo A."/>
            <person name="Mondo S."/>
            <person name="Pangilinan J."/>
            <person name="Riley R."/>
            <person name="LaButti K."/>
            <person name="Andreopoulos B."/>
            <person name="Lipzen A."/>
            <person name="Chen C."/>
            <person name="Yan M."/>
            <person name="Daum C."/>
            <person name="Ng V."/>
            <person name="Clum A."/>
            <person name="Steindorff A."/>
            <person name="Ohm R.A."/>
            <person name="Martin F."/>
            <person name="Silar P."/>
            <person name="Natvig D.O."/>
            <person name="Lalanne C."/>
            <person name="Gautier V."/>
            <person name="Ament-Velasquez S.L."/>
            <person name="Kruys A."/>
            <person name="Hutchinson M.I."/>
            <person name="Powell A.J."/>
            <person name="Barry K."/>
            <person name="Miller A.N."/>
            <person name="Grigoriev I.V."/>
            <person name="Debuchy R."/>
            <person name="Gladieux P."/>
            <person name="Hiltunen Thoren M."/>
            <person name="Johannesson H."/>
        </authorList>
    </citation>
    <scope>NUCLEOTIDE SEQUENCE</scope>
    <source>
        <strain evidence="10">CBS 532.94</strain>
    </source>
</reference>
<evidence type="ECO:0000256" key="1">
    <source>
        <dbReference type="ARBA" id="ARBA00022692"/>
    </source>
</evidence>
<evidence type="ECO:0000256" key="3">
    <source>
        <dbReference type="ARBA" id="ARBA00022989"/>
    </source>
</evidence>
<feature type="compositionally biased region" description="Acidic residues" evidence="6">
    <location>
        <begin position="388"/>
        <end position="399"/>
    </location>
</feature>
<dbReference type="InterPro" id="IPR001623">
    <property type="entry name" value="DnaJ_domain"/>
</dbReference>
<sequence length="448" mass="49326">MRFSAISVGLLALSTPLTAAWTKEGMSDREIFRVRDELIAHEGPDVTFYDFLGVSRSASLDDINKAYKKKSRQLHPDKVRQQLTAERIKAQKDKAKNKKGKPGVHVTKPPTSAEIKAAVKRASERQARLSIVADVLRGPGRDRYDYFLANGFPTWKGTEYYYSRYRPGLGTAMFGVFLFAGGGAHYLALYMSWKRQREFVERYIKFARHAAWGENLGINVPGVDGQSAAAPAPSPPAQPVYQDEEGRAVPMNRKMRRMQERDAKKEAAKDTQGGGRKARRGRGSPSASGSATPQPPPQGSGPTGAKKRVVAENGKVLVVDSLGDVYLEQEDEDGNVAEYLLDPNELACPTFKDTAVVRLPLWAYRLTIGRLLPKRAEDVGETEREEVTEVEVLDNDDTGSEPGKPTPSSGSAEDFELLEKSVDELGQAKTSGSQKQGGKASKRKNKKR</sequence>
<evidence type="ECO:0000256" key="6">
    <source>
        <dbReference type="SAM" id="MobiDB-lite"/>
    </source>
</evidence>
<comment type="caution">
    <text evidence="10">The sequence shown here is derived from an EMBL/GenBank/DDBJ whole genome shotgun (WGS) entry which is preliminary data.</text>
</comment>
<protein>
    <recommendedName>
        <fullName evidence="9">J domain-containing protein</fullName>
    </recommendedName>
</protein>
<proteinExistence type="predicted"/>
<dbReference type="PANTHER" id="PTHR44653">
    <property type="entry name" value="DNAJ HOMOLOG SUBFAMILY C MEMBER 1"/>
    <property type="match status" value="1"/>
</dbReference>
<accession>A0AAN7C8T4</accession>
<organism evidence="10 11">
    <name type="scientific">Achaetomium macrosporum</name>
    <dbReference type="NCBI Taxonomy" id="79813"/>
    <lineage>
        <taxon>Eukaryota</taxon>
        <taxon>Fungi</taxon>
        <taxon>Dikarya</taxon>
        <taxon>Ascomycota</taxon>
        <taxon>Pezizomycotina</taxon>
        <taxon>Sordariomycetes</taxon>
        <taxon>Sordariomycetidae</taxon>
        <taxon>Sordariales</taxon>
        <taxon>Chaetomiaceae</taxon>
        <taxon>Achaetomium</taxon>
    </lineage>
</organism>
<keyword evidence="3 7" id="KW-1133">Transmembrane helix</keyword>
<dbReference type="PANTHER" id="PTHR44653:SF2">
    <property type="entry name" value="DNAJ HOMOLOG SUBFAMILY C MEMBER 1"/>
    <property type="match status" value="1"/>
</dbReference>
<dbReference type="SMART" id="SM00271">
    <property type="entry name" value="DnaJ"/>
    <property type="match status" value="1"/>
</dbReference>
<feature type="compositionally biased region" description="Low complexity" evidence="6">
    <location>
        <begin position="283"/>
        <end position="292"/>
    </location>
</feature>
<keyword evidence="1 7" id="KW-0812">Transmembrane</keyword>
<evidence type="ECO:0000313" key="10">
    <source>
        <dbReference type="EMBL" id="KAK4237553.1"/>
    </source>
</evidence>
<evidence type="ECO:0000256" key="8">
    <source>
        <dbReference type="SAM" id="SignalP"/>
    </source>
</evidence>
<dbReference type="CDD" id="cd06257">
    <property type="entry name" value="DnaJ"/>
    <property type="match status" value="1"/>
</dbReference>
<feature type="transmembrane region" description="Helical" evidence="7">
    <location>
        <begin position="172"/>
        <end position="193"/>
    </location>
</feature>
<evidence type="ECO:0000256" key="5">
    <source>
        <dbReference type="ARBA" id="ARBA00037847"/>
    </source>
</evidence>
<feature type="signal peptide" evidence="8">
    <location>
        <begin position="1"/>
        <end position="19"/>
    </location>
</feature>
<feature type="compositionally biased region" description="Basic and acidic residues" evidence="6">
    <location>
        <begin position="377"/>
        <end position="387"/>
    </location>
</feature>
<evidence type="ECO:0000256" key="4">
    <source>
        <dbReference type="ARBA" id="ARBA00023136"/>
    </source>
</evidence>
<keyword evidence="11" id="KW-1185">Reference proteome</keyword>
<feature type="region of interest" description="Disordered" evidence="6">
    <location>
        <begin position="377"/>
        <end position="448"/>
    </location>
</feature>
<reference evidence="10" key="2">
    <citation type="submission" date="2023-05" db="EMBL/GenBank/DDBJ databases">
        <authorList>
            <consortium name="Lawrence Berkeley National Laboratory"/>
            <person name="Steindorff A."/>
            <person name="Hensen N."/>
            <person name="Bonometti L."/>
            <person name="Westerberg I."/>
            <person name="Brannstrom I.O."/>
            <person name="Guillou S."/>
            <person name="Cros-Aarteil S."/>
            <person name="Calhoun S."/>
            <person name="Haridas S."/>
            <person name="Kuo A."/>
            <person name="Mondo S."/>
            <person name="Pangilinan J."/>
            <person name="Riley R."/>
            <person name="Labutti K."/>
            <person name="Andreopoulos B."/>
            <person name="Lipzen A."/>
            <person name="Chen C."/>
            <person name="Yanf M."/>
            <person name="Daum C."/>
            <person name="Ng V."/>
            <person name="Clum A."/>
            <person name="Ohm R."/>
            <person name="Martin F."/>
            <person name="Silar P."/>
            <person name="Natvig D."/>
            <person name="Lalanne C."/>
            <person name="Gautier V."/>
            <person name="Ament-Velasquez S.L."/>
            <person name="Kruys A."/>
            <person name="Hutchinson M.I."/>
            <person name="Powell A.J."/>
            <person name="Barry K."/>
            <person name="Miller A.N."/>
            <person name="Grigoriev I.V."/>
            <person name="Debuchy R."/>
            <person name="Gladieux P."/>
            <person name="Thoren M.H."/>
            <person name="Johannesson H."/>
        </authorList>
    </citation>
    <scope>NUCLEOTIDE SEQUENCE</scope>
    <source>
        <strain evidence="10">CBS 532.94</strain>
    </source>
</reference>
<name>A0AAN7C8T4_9PEZI</name>
<dbReference type="Pfam" id="PF00226">
    <property type="entry name" value="DnaJ"/>
    <property type="match status" value="1"/>
</dbReference>
<comment type="subcellular location">
    <subcellularLocation>
        <location evidence="5">Endomembrane system</location>
        <topology evidence="5">Single-pass membrane protein</topology>
    </subcellularLocation>
</comment>
<dbReference type="InterPro" id="IPR036869">
    <property type="entry name" value="J_dom_sf"/>
</dbReference>
<dbReference type="PROSITE" id="PS50076">
    <property type="entry name" value="DNAJ_2"/>
    <property type="match status" value="1"/>
</dbReference>
<feature type="domain" description="J" evidence="9">
    <location>
        <begin position="47"/>
        <end position="148"/>
    </location>
</feature>
<dbReference type="Gene3D" id="1.10.287.110">
    <property type="entry name" value="DnaJ domain"/>
    <property type="match status" value="1"/>
</dbReference>
<keyword evidence="2 8" id="KW-0732">Signal</keyword>
<dbReference type="SUPFAM" id="SSF46565">
    <property type="entry name" value="Chaperone J-domain"/>
    <property type="match status" value="1"/>
</dbReference>
<dbReference type="AlphaFoldDB" id="A0AAN7C8T4"/>
<evidence type="ECO:0000256" key="7">
    <source>
        <dbReference type="SAM" id="Phobius"/>
    </source>
</evidence>
<dbReference type="GO" id="GO:0012505">
    <property type="term" value="C:endomembrane system"/>
    <property type="evidence" value="ECO:0007669"/>
    <property type="project" value="UniProtKB-SubCell"/>
</dbReference>
<evidence type="ECO:0000256" key="2">
    <source>
        <dbReference type="ARBA" id="ARBA00022729"/>
    </source>
</evidence>